<dbReference type="GO" id="GO:0000774">
    <property type="term" value="F:adenyl-nucleotide exchange factor activity"/>
    <property type="evidence" value="ECO:0007669"/>
    <property type="project" value="InterPro"/>
</dbReference>
<comment type="subunit">
    <text evidence="3">Homodimer.</text>
</comment>
<feature type="region of interest" description="Disordered" evidence="7">
    <location>
        <begin position="1"/>
        <end position="70"/>
    </location>
</feature>
<evidence type="ECO:0000256" key="2">
    <source>
        <dbReference type="ARBA" id="ARBA00023186"/>
    </source>
</evidence>
<dbReference type="GO" id="GO:0006457">
    <property type="term" value="P:protein folding"/>
    <property type="evidence" value="ECO:0007669"/>
    <property type="project" value="InterPro"/>
</dbReference>
<accession>A0AAU7TLI0</accession>
<dbReference type="GO" id="GO:0042803">
    <property type="term" value="F:protein homodimerization activity"/>
    <property type="evidence" value="ECO:0007669"/>
    <property type="project" value="InterPro"/>
</dbReference>
<dbReference type="Pfam" id="PF01025">
    <property type="entry name" value="GrpE"/>
    <property type="match status" value="1"/>
</dbReference>
<dbReference type="InterPro" id="IPR000740">
    <property type="entry name" value="GrpE"/>
</dbReference>
<dbReference type="PROSITE" id="PS01071">
    <property type="entry name" value="GRPE"/>
    <property type="match status" value="1"/>
</dbReference>
<dbReference type="PRINTS" id="PR00773">
    <property type="entry name" value="GRPEPROTEIN"/>
</dbReference>
<dbReference type="AlphaFoldDB" id="A0AAU7TLI0"/>
<dbReference type="Gene3D" id="3.90.20.20">
    <property type="match status" value="1"/>
</dbReference>
<dbReference type="Gene3D" id="2.30.22.10">
    <property type="entry name" value="Head domain of nucleotide exchange factor GrpE"/>
    <property type="match status" value="1"/>
</dbReference>
<dbReference type="PANTHER" id="PTHR21237:SF23">
    <property type="entry name" value="GRPE PROTEIN HOMOLOG, MITOCHONDRIAL"/>
    <property type="match status" value="1"/>
</dbReference>
<reference evidence="8" key="1">
    <citation type="submission" date="2024-06" db="EMBL/GenBank/DDBJ databases">
        <title>Kribbella sp. strain HUAS MG21 genome sequences.</title>
        <authorList>
            <person name="Mo P."/>
        </authorList>
    </citation>
    <scope>NUCLEOTIDE SEQUENCE</scope>
    <source>
        <strain evidence="8">HUAS MG21</strain>
    </source>
</reference>
<gene>
    <name evidence="3 8" type="primary">grpE</name>
    <name evidence="8" type="ORF">ABN611_14075</name>
</gene>
<keyword evidence="2 3" id="KW-0143">Chaperone</keyword>
<evidence type="ECO:0000256" key="1">
    <source>
        <dbReference type="ARBA" id="ARBA00009054"/>
    </source>
</evidence>
<dbReference type="EMBL" id="CP158165">
    <property type="protein sequence ID" value="XBV27527.1"/>
    <property type="molecule type" value="Genomic_DNA"/>
</dbReference>
<dbReference type="GO" id="GO:0051082">
    <property type="term" value="F:unfolded protein binding"/>
    <property type="evidence" value="ECO:0007669"/>
    <property type="project" value="TreeGrafter"/>
</dbReference>
<dbReference type="HAMAP" id="MF_01151">
    <property type="entry name" value="GrpE"/>
    <property type="match status" value="1"/>
</dbReference>
<dbReference type="GO" id="GO:0005737">
    <property type="term" value="C:cytoplasm"/>
    <property type="evidence" value="ECO:0007669"/>
    <property type="project" value="UniProtKB-SubCell"/>
</dbReference>
<evidence type="ECO:0000256" key="3">
    <source>
        <dbReference type="HAMAP-Rule" id="MF_01151"/>
    </source>
</evidence>
<name>A0AAU7TLI0_9ACTN</name>
<comment type="subcellular location">
    <subcellularLocation>
        <location evidence="3">Cytoplasm</location>
    </subcellularLocation>
</comment>
<evidence type="ECO:0000256" key="7">
    <source>
        <dbReference type="SAM" id="MobiDB-lite"/>
    </source>
</evidence>
<evidence type="ECO:0000256" key="4">
    <source>
        <dbReference type="RuleBase" id="RU000639"/>
    </source>
</evidence>
<protein>
    <recommendedName>
        <fullName evidence="3 4">Protein GrpE</fullName>
    </recommendedName>
    <alternativeName>
        <fullName evidence="3">HSP-70 cofactor</fullName>
    </alternativeName>
</protein>
<comment type="similarity">
    <text evidence="1 3 5">Belongs to the GrpE family.</text>
</comment>
<proteinExistence type="inferred from homology"/>
<comment type="function">
    <text evidence="3 4">Participates actively in the response to hyperosmotic and heat shock by preventing the aggregation of stress-denatured proteins, in association with DnaK and GrpE. It is the nucleotide exchange factor for DnaK and may function as a thermosensor. Unfolded proteins bind initially to DnaJ; upon interaction with the DnaJ-bound protein, DnaK hydrolyzes its bound ATP, resulting in the formation of a stable complex. GrpE releases ADP from DnaK; ATP binding to DnaK triggers the release of the substrate protein, thus completing the reaction cycle. Several rounds of ATP-dependent interactions between DnaJ, DnaK and GrpE are required for fully efficient folding.</text>
</comment>
<organism evidence="8">
    <name type="scientific">Kribbella sp. HUAS MG21</name>
    <dbReference type="NCBI Taxonomy" id="3160966"/>
    <lineage>
        <taxon>Bacteria</taxon>
        <taxon>Bacillati</taxon>
        <taxon>Actinomycetota</taxon>
        <taxon>Actinomycetes</taxon>
        <taxon>Propionibacteriales</taxon>
        <taxon>Kribbellaceae</taxon>
        <taxon>Kribbella</taxon>
    </lineage>
</organism>
<dbReference type="InterPro" id="IPR013805">
    <property type="entry name" value="GrpE_CC"/>
</dbReference>
<feature type="compositionally biased region" description="Low complexity" evidence="7">
    <location>
        <begin position="42"/>
        <end position="56"/>
    </location>
</feature>
<dbReference type="InterPro" id="IPR009012">
    <property type="entry name" value="GrpE_head"/>
</dbReference>
<feature type="region of interest" description="Disordered" evidence="7">
    <location>
        <begin position="210"/>
        <end position="241"/>
    </location>
</feature>
<keyword evidence="3" id="KW-0963">Cytoplasm</keyword>
<sequence length="241" mass="25981">MTDRPTGSEFGDGEPVVRDKRRIDPDTGKLREPAKTPESSDAPAAGAAPGTPGTPGAQPPRDPSDLIGPSAQEALLTEALKERTADLQRLQAEYVNYKRRVDRDREAARELVVGSVLTEMLGILDDIGRAREAGELEGAFKAVSESLERVTEKLGLVKFGEKGDPFDPRIHEALLHNYSDEVDGPTATMIMQPGYRLGERILRAARVAVSEPTEQLPADAAKADVPVESTDDEQAADKSAE</sequence>
<evidence type="ECO:0000313" key="8">
    <source>
        <dbReference type="EMBL" id="XBV27527.1"/>
    </source>
</evidence>
<dbReference type="PANTHER" id="PTHR21237">
    <property type="entry name" value="GRPE PROTEIN"/>
    <property type="match status" value="1"/>
</dbReference>
<evidence type="ECO:0000256" key="6">
    <source>
        <dbReference type="SAM" id="Coils"/>
    </source>
</evidence>
<feature type="coiled-coil region" evidence="6">
    <location>
        <begin position="80"/>
        <end position="107"/>
    </location>
</feature>
<evidence type="ECO:0000256" key="5">
    <source>
        <dbReference type="RuleBase" id="RU004478"/>
    </source>
</evidence>
<keyword evidence="3 4" id="KW-0346">Stress response</keyword>
<dbReference type="SUPFAM" id="SSF58014">
    <property type="entry name" value="Coiled-coil domain of nucleotide exchange factor GrpE"/>
    <property type="match status" value="1"/>
</dbReference>
<keyword evidence="6" id="KW-0175">Coiled coil</keyword>
<feature type="compositionally biased region" description="Basic and acidic residues" evidence="7">
    <location>
        <begin position="15"/>
        <end position="35"/>
    </location>
</feature>
<dbReference type="GO" id="GO:0051087">
    <property type="term" value="F:protein-folding chaperone binding"/>
    <property type="evidence" value="ECO:0007669"/>
    <property type="project" value="InterPro"/>
</dbReference>
<dbReference type="SUPFAM" id="SSF51064">
    <property type="entry name" value="Head domain of nucleotide exchange factor GrpE"/>
    <property type="match status" value="1"/>
</dbReference>
<dbReference type="RefSeq" id="WP_350280312.1">
    <property type="nucleotide sequence ID" value="NZ_CP158165.1"/>
</dbReference>
<dbReference type="CDD" id="cd00446">
    <property type="entry name" value="GrpE"/>
    <property type="match status" value="1"/>
</dbReference>